<evidence type="ECO:0000256" key="3">
    <source>
        <dbReference type="ARBA" id="ARBA00023157"/>
    </source>
</evidence>
<feature type="region of interest" description="Disordered" evidence="4">
    <location>
        <begin position="101"/>
        <end position="122"/>
    </location>
</feature>
<organism evidence="7 8">
    <name type="scientific">Enhygromyxa salina</name>
    <dbReference type="NCBI Taxonomy" id="215803"/>
    <lineage>
        <taxon>Bacteria</taxon>
        <taxon>Pseudomonadati</taxon>
        <taxon>Myxococcota</taxon>
        <taxon>Polyangia</taxon>
        <taxon>Nannocystales</taxon>
        <taxon>Nannocystaceae</taxon>
        <taxon>Enhygromyxa</taxon>
    </lineage>
</organism>
<dbReference type="InterPro" id="IPR011042">
    <property type="entry name" value="6-blade_b-propeller_TolB-like"/>
</dbReference>
<evidence type="ECO:0000256" key="1">
    <source>
        <dbReference type="ARBA" id="ARBA00022729"/>
    </source>
</evidence>
<dbReference type="OrthoDB" id="5508675at2"/>
<dbReference type="NCBIfam" id="TIGR02232">
    <property type="entry name" value="myxo_disulf_rpt"/>
    <property type="match status" value="2"/>
</dbReference>
<accession>A0A2S9XAT9</accession>
<dbReference type="InterPro" id="IPR002372">
    <property type="entry name" value="PQQ_rpt_dom"/>
</dbReference>
<dbReference type="RefSeq" id="WP_106396126.1">
    <property type="nucleotide sequence ID" value="NZ_PVNK01000311.1"/>
</dbReference>
<keyword evidence="3" id="KW-1015">Disulfide bond</keyword>
<dbReference type="InterPro" id="IPR011936">
    <property type="entry name" value="Myxo_disulph_rpt"/>
</dbReference>
<feature type="chain" id="PRO_5015685774" description="Pyrrolo-quinoline quinone repeat domain-containing protein" evidence="5">
    <location>
        <begin position="25"/>
        <end position="504"/>
    </location>
</feature>
<protein>
    <recommendedName>
        <fullName evidence="6">Pyrrolo-quinoline quinone repeat domain-containing protein</fullName>
    </recommendedName>
</protein>
<keyword evidence="1 5" id="KW-0732">Signal</keyword>
<evidence type="ECO:0000259" key="6">
    <source>
        <dbReference type="Pfam" id="PF13360"/>
    </source>
</evidence>
<dbReference type="Gene3D" id="2.120.10.30">
    <property type="entry name" value="TolB, C-terminal domain"/>
    <property type="match status" value="1"/>
</dbReference>
<dbReference type="Proteomes" id="UP000237968">
    <property type="component" value="Unassembled WGS sequence"/>
</dbReference>
<evidence type="ECO:0000256" key="2">
    <source>
        <dbReference type="ARBA" id="ARBA00022737"/>
    </source>
</evidence>
<feature type="domain" description="Pyrrolo-quinoline quinone repeat" evidence="6">
    <location>
        <begin position="218"/>
        <end position="332"/>
    </location>
</feature>
<dbReference type="Pfam" id="PF13948">
    <property type="entry name" value="DUF4215"/>
    <property type="match status" value="1"/>
</dbReference>
<comment type="caution">
    <text evidence="7">The sequence shown here is derived from an EMBL/GenBank/DDBJ whole genome shotgun (WGS) entry which is preliminary data.</text>
</comment>
<evidence type="ECO:0000313" key="8">
    <source>
        <dbReference type="Proteomes" id="UP000237968"/>
    </source>
</evidence>
<dbReference type="PROSITE" id="PS51257">
    <property type="entry name" value="PROKAR_LIPOPROTEIN"/>
    <property type="match status" value="1"/>
</dbReference>
<sequence length="504" mass="53301">MMRQPSPLMQTQTLRLTLLTLAFASGSLVSGCRVARPNAEHCFHAAGDQTCAERDPSLPFCVTPDCGDAAYGCVAEQPEPECYSPCGGSSNTEQDDSCLEIAADTGNGDPDLPSECGDGEVGPGEECDDANTIDDDECTNACTLPLCGDGIVQLGNDEQCDDANDDLGDGCTACQLPGALIWEQVLDLGAQAEDIGHRVVIDSEENLNILLSTDGTFRLTEYDPEGASVWSQTALENSRPSLAIGSDDQLVIGGTVDDQGVTRLYDTDGNLQWTQILQNQNTGILDVAIDNLNYVVSAGYFPVDAGLLARYDLGGTEDWSSSPDSAISLSSVLITPDDLIWVVRESPHRLDRYDDSGSFVGLSPTLPTARHEELVADAEGNVYLLSARVTSFRVNKYNTNGTLLWSIQHEGPNPSETGDGIAVLPGGGVVVAGTTYGEQISGMLSWYGADGKTLAPDVVVNGLMSTDASEFLDVAVSPNGYGIAVGSHQPDGLDADLWIQKFGL</sequence>
<dbReference type="SUPFAM" id="SSF101898">
    <property type="entry name" value="NHL repeat"/>
    <property type="match status" value="1"/>
</dbReference>
<gene>
    <name evidence="7" type="ORF">ENSA5_70170</name>
</gene>
<evidence type="ECO:0000256" key="4">
    <source>
        <dbReference type="SAM" id="MobiDB-lite"/>
    </source>
</evidence>
<evidence type="ECO:0000256" key="5">
    <source>
        <dbReference type="SAM" id="SignalP"/>
    </source>
</evidence>
<reference evidence="7 8" key="1">
    <citation type="submission" date="2018-03" db="EMBL/GenBank/DDBJ databases">
        <title>Draft Genome Sequences of the Obligatory Marine Myxobacteria Enhygromyxa salina SWB005.</title>
        <authorList>
            <person name="Poehlein A."/>
            <person name="Moghaddam J.A."/>
            <person name="Harms H."/>
            <person name="Alanjari M."/>
            <person name="Koenig G.M."/>
            <person name="Daniel R."/>
            <person name="Schaeberle T.F."/>
        </authorList>
    </citation>
    <scope>NUCLEOTIDE SEQUENCE [LARGE SCALE GENOMIC DNA]</scope>
    <source>
        <strain evidence="7 8">SWB005</strain>
    </source>
</reference>
<dbReference type="EMBL" id="PVNK01000311">
    <property type="protein sequence ID" value="PRP89910.1"/>
    <property type="molecule type" value="Genomic_DNA"/>
</dbReference>
<keyword evidence="2" id="KW-0677">Repeat</keyword>
<feature type="signal peptide" evidence="5">
    <location>
        <begin position="1"/>
        <end position="24"/>
    </location>
</feature>
<dbReference type="Pfam" id="PF13360">
    <property type="entry name" value="PQQ_2"/>
    <property type="match status" value="1"/>
</dbReference>
<name>A0A2S9XAT9_9BACT</name>
<proteinExistence type="predicted"/>
<evidence type="ECO:0000313" key="7">
    <source>
        <dbReference type="EMBL" id="PRP89910.1"/>
    </source>
</evidence>
<dbReference type="AlphaFoldDB" id="A0A2S9XAT9"/>
<keyword evidence="8" id="KW-1185">Reference proteome</keyword>